<organism evidence="1">
    <name type="scientific">Arundo donax</name>
    <name type="common">Giant reed</name>
    <name type="synonym">Donax arundinaceus</name>
    <dbReference type="NCBI Taxonomy" id="35708"/>
    <lineage>
        <taxon>Eukaryota</taxon>
        <taxon>Viridiplantae</taxon>
        <taxon>Streptophyta</taxon>
        <taxon>Embryophyta</taxon>
        <taxon>Tracheophyta</taxon>
        <taxon>Spermatophyta</taxon>
        <taxon>Magnoliopsida</taxon>
        <taxon>Liliopsida</taxon>
        <taxon>Poales</taxon>
        <taxon>Poaceae</taxon>
        <taxon>PACMAD clade</taxon>
        <taxon>Arundinoideae</taxon>
        <taxon>Arundineae</taxon>
        <taxon>Arundo</taxon>
    </lineage>
</organism>
<reference evidence="1" key="1">
    <citation type="submission" date="2014-09" db="EMBL/GenBank/DDBJ databases">
        <authorList>
            <person name="Magalhaes I.L.F."/>
            <person name="Oliveira U."/>
            <person name="Santos F.R."/>
            <person name="Vidigal T.H.D.A."/>
            <person name="Brescovit A.D."/>
            <person name="Santos A.J."/>
        </authorList>
    </citation>
    <scope>NUCLEOTIDE SEQUENCE</scope>
    <source>
        <tissue evidence="1">Shoot tissue taken approximately 20 cm above the soil surface</tissue>
    </source>
</reference>
<sequence>MLKILPHNKIQLHVSDCSCRLAFPDEGPLLPPSRPRREDT</sequence>
<proteinExistence type="predicted"/>
<accession>A0A0A8YK45</accession>
<name>A0A0A8YK45_ARUDO</name>
<dbReference type="AlphaFoldDB" id="A0A0A8YK45"/>
<reference evidence="1" key="2">
    <citation type="journal article" date="2015" name="Data Brief">
        <title>Shoot transcriptome of the giant reed, Arundo donax.</title>
        <authorList>
            <person name="Barrero R.A."/>
            <person name="Guerrero F.D."/>
            <person name="Moolhuijzen P."/>
            <person name="Goolsby J.A."/>
            <person name="Tidwell J."/>
            <person name="Bellgard S.E."/>
            <person name="Bellgard M.I."/>
        </authorList>
    </citation>
    <scope>NUCLEOTIDE SEQUENCE</scope>
    <source>
        <tissue evidence="1">Shoot tissue taken approximately 20 cm above the soil surface</tissue>
    </source>
</reference>
<evidence type="ECO:0000313" key="1">
    <source>
        <dbReference type="EMBL" id="JAD27009.1"/>
    </source>
</evidence>
<protein>
    <submittedName>
        <fullName evidence="1">Uncharacterized protein</fullName>
    </submittedName>
</protein>
<dbReference type="EMBL" id="GBRH01270886">
    <property type="protein sequence ID" value="JAD27009.1"/>
    <property type="molecule type" value="Transcribed_RNA"/>
</dbReference>